<dbReference type="GO" id="GO:0006457">
    <property type="term" value="P:protein folding"/>
    <property type="evidence" value="ECO:0007669"/>
    <property type="project" value="TreeGrafter"/>
</dbReference>
<dbReference type="PANTHER" id="PTHR46035">
    <property type="entry name" value="TETRATRICOPEPTIDE REPEAT PROTEIN 4"/>
    <property type="match status" value="1"/>
</dbReference>
<keyword evidence="7" id="KW-0418">Kinase</keyword>
<dbReference type="GO" id="GO:0005524">
    <property type="term" value="F:ATP binding"/>
    <property type="evidence" value="ECO:0007669"/>
    <property type="project" value="InterPro"/>
</dbReference>
<dbReference type="SMART" id="SM00028">
    <property type="entry name" value="TPR"/>
    <property type="match status" value="3"/>
</dbReference>
<dbReference type="PANTHER" id="PTHR46035:SF1">
    <property type="entry name" value="TETRATRICOPEPTIDE REPEAT PROTEIN 4"/>
    <property type="match status" value="1"/>
</dbReference>
<keyword evidence="2 4" id="KW-0802">TPR repeat</keyword>
<dbReference type="PROSITE" id="PS50011">
    <property type="entry name" value="PROTEIN_KINASE_DOM"/>
    <property type="match status" value="1"/>
</dbReference>
<keyword evidence="8" id="KW-1185">Reference proteome</keyword>
<dbReference type="Gene3D" id="1.10.510.10">
    <property type="entry name" value="Transferase(Phosphotransferase) domain 1"/>
    <property type="match status" value="1"/>
</dbReference>
<proteinExistence type="inferred from homology"/>
<dbReference type="SUPFAM" id="SSF48452">
    <property type="entry name" value="TPR-like"/>
    <property type="match status" value="1"/>
</dbReference>
<dbReference type="CDD" id="cd21377">
    <property type="entry name" value="CTWD_Cns1-like"/>
    <property type="match status" value="1"/>
</dbReference>
<dbReference type="PROSITE" id="PS50005">
    <property type="entry name" value="TPR"/>
    <property type="match status" value="1"/>
</dbReference>
<evidence type="ECO:0000256" key="5">
    <source>
        <dbReference type="SAM" id="MobiDB-lite"/>
    </source>
</evidence>
<reference evidence="7" key="1">
    <citation type="submission" date="2023-03" db="EMBL/GenBank/DDBJ databases">
        <title>Mating type loci evolution in Malassezia.</title>
        <authorList>
            <person name="Coelho M.A."/>
        </authorList>
    </citation>
    <scope>NUCLEOTIDE SEQUENCE</scope>
    <source>
        <strain evidence="7">CBS 11721</strain>
    </source>
</reference>
<evidence type="ECO:0000256" key="1">
    <source>
        <dbReference type="ARBA" id="ARBA00022737"/>
    </source>
</evidence>
<gene>
    <name evidence="7" type="primary">CDC7</name>
    <name evidence="7" type="ORF">MCUN1_000287</name>
</gene>
<dbReference type="InterPro" id="IPR000719">
    <property type="entry name" value="Prot_kinase_dom"/>
</dbReference>
<keyword evidence="7" id="KW-0723">Serine/threonine-protein kinase</keyword>
<dbReference type="InterPro" id="IPR019734">
    <property type="entry name" value="TPR_rpt"/>
</dbReference>
<dbReference type="SMART" id="SM00220">
    <property type="entry name" value="S_TKc"/>
    <property type="match status" value="1"/>
</dbReference>
<evidence type="ECO:0000256" key="3">
    <source>
        <dbReference type="ARBA" id="ARBA00023602"/>
    </source>
</evidence>
<evidence type="ECO:0000313" key="7">
    <source>
        <dbReference type="EMBL" id="WFD33474.1"/>
    </source>
</evidence>
<dbReference type="GO" id="GO:0004674">
    <property type="term" value="F:protein serine/threonine kinase activity"/>
    <property type="evidence" value="ECO:0007669"/>
    <property type="project" value="UniProtKB-KW"/>
</dbReference>
<evidence type="ECO:0000256" key="4">
    <source>
        <dbReference type="PROSITE-ProRule" id="PRU00339"/>
    </source>
</evidence>
<dbReference type="SUPFAM" id="SSF56112">
    <property type="entry name" value="Protein kinase-like (PK-like)"/>
    <property type="match status" value="1"/>
</dbReference>
<sequence>MSQGAAPRREGNLDEQLRSFDDVPLFMRDLPAAEGNTALEALQSLAYEGGPDSSAETFKEQGNEYFASKRYKEALGFYKQGLDANPEDKQLREALLLNSAAANIALKNYGSALHNARDAMQANPRSLKALFRAATAFLALDRTGDALGCCDLALQFEPNSTDFVTLRAKVEDRAAALKRREAERAERARRKRVEEEAVRMALLARGIWIADTPADVADIPHKPHFDPEQRPANSSDSIPLIDPKEAWQAPDPVRTPLILPVLLLYPEHHESDLIAAYHEDTPLRAHLEMMFPPESRGQLPWDRQGEYVASRLSVIAVTHKGKLLRVAQRLTLRELLDSAADGAGADRDGVELRGGAVRLYVFPRGSPAEKKWIDETKAAFPSDATYGDPGPPSSSSSGDIYTGRDEESVARLEDEIAALNESVEGLEQYHIVDKLGEGTFSSVYKAIDLYHTSYKNAWTSSAGAKIAPRAPKVLSGGAVYVALKRIYVTSSVTRILNELEVMEALRDTPYVSYLISAFRTADQVILVMPYSRHSEFRDYYRIIPLSDLPCYFFCLFSALAAVHKLGIVHRDVKPANFLYDPRTGHGTLCDFGLAERLELADWRGKCHHTRPTPEHPHGEQEVNYGVHSSHLLPGGALAREDRGSGQSSMAPPDRVGYLRNDTRPGVRANRAGTRGFRAPEVLFKCPDQTPAIDIWSAGIVLLSLLLRRFPLFNAADDTESLLELATIFGARRMEQCALLHNRTFSCNLPTVDHGGQRISELIQSIRPQLFEPPTGHPDPAAYREQVQQVVHLASACLHLDCTRRWPAERLVRHAFFNQLHDEP</sequence>
<dbReference type="Pfam" id="PF18972">
    <property type="entry name" value="Wheel"/>
    <property type="match status" value="1"/>
</dbReference>
<keyword evidence="7" id="KW-0808">Transferase</keyword>
<dbReference type="Pfam" id="PF00069">
    <property type="entry name" value="Pkinase"/>
    <property type="match status" value="2"/>
</dbReference>
<evidence type="ECO:0000259" key="6">
    <source>
        <dbReference type="PROSITE" id="PS50011"/>
    </source>
</evidence>
<protein>
    <submittedName>
        <fullName evidence="7">Non-specific serine/threonine protein kinase</fullName>
        <ecNumber evidence="7">2.7.11.1</ecNumber>
    </submittedName>
</protein>
<dbReference type="Gene3D" id="3.30.200.20">
    <property type="entry name" value="Phosphorylase Kinase, domain 1"/>
    <property type="match status" value="1"/>
</dbReference>
<feature type="domain" description="Protein kinase" evidence="6">
    <location>
        <begin position="429"/>
        <end position="816"/>
    </location>
</feature>
<dbReference type="Gene3D" id="1.25.40.10">
    <property type="entry name" value="Tetratricopeptide repeat domain"/>
    <property type="match status" value="1"/>
</dbReference>
<dbReference type="AlphaFoldDB" id="A0AAF0ER95"/>
<dbReference type="GO" id="GO:0005634">
    <property type="term" value="C:nucleus"/>
    <property type="evidence" value="ECO:0007669"/>
    <property type="project" value="TreeGrafter"/>
</dbReference>
<dbReference type="InterPro" id="IPR011009">
    <property type="entry name" value="Kinase-like_dom_sf"/>
</dbReference>
<feature type="region of interest" description="Disordered" evidence="5">
    <location>
        <begin position="637"/>
        <end position="670"/>
    </location>
</feature>
<keyword evidence="1" id="KW-0677">Repeat</keyword>
<dbReference type="InterPro" id="IPR011990">
    <property type="entry name" value="TPR-like_helical_dom_sf"/>
</dbReference>
<dbReference type="GO" id="GO:0051879">
    <property type="term" value="F:Hsp90 protein binding"/>
    <property type="evidence" value="ECO:0007669"/>
    <property type="project" value="InterPro"/>
</dbReference>
<dbReference type="EC" id="2.7.11.1" evidence="7"/>
<name>A0AAF0ER95_9BASI</name>
<evidence type="ECO:0000256" key="2">
    <source>
        <dbReference type="ARBA" id="ARBA00022803"/>
    </source>
</evidence>
<evidence type="ECO:0000313" key="8">
    <source>
        <dbReference type="Proteomes" id="UP001219933"/>
    </source>
</evidence>
<feature type="repeat" description="TPR" evidence="4">
    <location>
        <begin position="55"/>
        <end position="88"/>
    </location>
</feature>
<dbReference type="GO" id="GO:0030544">
    <property type="term" value="F:Hsp70 protein binding"/>
    <property type="evidence" value="ECO:0007669"/>
    <property type="project" value="TreeGrafter"/>
</dbReference>
<dbReference type="EMBL" id="CP119877">
    <property type="protein sequence ID" value="WFD33474.1"/>
    <property type="molecule type" value="Genomic_DNA"/>
</dbReference>
<dbReference type="InterPro" id="IPR008271">
    <property type="entry name" value="Ser/Thr_kinase_AS"/>
</dbReference>
<comment type="similarity">
    <text evidence="3">Belongs to the TTC4 family.</text>
</comment>
<feature type="region of interest" description="Disordered" evidence="5">
    <location>
        <begin position="381"/>
        <end position="404"/>
    </location>
</feature>
<dbReference type="PROSITE" id="PS00108">
    <property type="entry name" value="PROTEIN_KINASE_ST"/>
    <property type="match status" value="1"/>
</dbReference>
<organism evidence="7 8">
    <name type="scientific">Malassezia cuniculi</name>
    <dbReference type="NCBI Taxonomy" id="948313"/>
    <lineage>
        <taxon>Eukaryota</taxon>
        <taxon>Fungi</taxon>
        <taxon>Dikarya</taxon>
        <taxon>Basidiomycota</taxon>
        <taxon>Ustilaginomycotina</taxon>
        <taxon>Malasseziomycetes</taxon>
        <taxon>Malasseziales</taxon>
        <taxon>Malasseziaceae</taxon>
        <taxon>Malassezia</taxon>
    </lineage>
</organism>
<accession>A0AAF0ER95</accession>
<dbReference type="CDD" id="cd14019">
    <property type="entry name" value="STKc_Cdc7"/>
    <property type="match status" value="1"/>
</dbReference>
<dbReference type="GO" id="GO:0005829">
    <property type="term" value="C:cytosol"/>
    <property type="evidence" value="ECO:0007669"/>
    <property type="project" value="TreeGrafter"/>
</dbReference>
<dbReference type="InterPro" id="IPR044059">
    <property type="entry name" value="Csn1/TTC4_wheel"/>
</dbReference>
<dbReference type="Proteomes" id="UP001219933">
    <property type="component" value="Chromosome 1"/>
</dbReference>